<keyword evidence="2" id="KW-1133">Transmembrane helix</keyword>
<feature type="transmembrane region" description="Helical" evidence="2">
    <location>
        <begin position="210"/>
        <end position="228"/>
    </location>
</feature>
<keyword evidence="4" id="KW-1185">Reference proteome</keyword>
<feature type="transmembrane region" description="Helical" evidence="2">
    <location>
        <begin position="289"/>
        <end position="305"/>
    </location>
</feature>
<accession>A0A0D9QIW7</accession>
<feature type="transmembrane region" description="Helical" evidence="2">
    <location>
        <begin position="99"/>
        <end position="126"/>
    </location>
</feature>
<organism evidence="3 4">
    <name type="scientific">Plasmodium fragile</name>
    <dbReference type="NCBI Taxonomy" id="5857"/>
    <lineage>
        <taxon>Eukaryota</taxon>
        <taxon>Sar</taxon>
        <taxon>Alveolata</taxon>
        <taxon>Apicomplexa</taxon>
        <taxon>Aconoidasida</taxon>
        <taxon>Haemosporida</taxon>
        <taxon>Plasmodiidae</taxon>
        <taxon>Plasmodium</taxon>
        <taxon>Plasmodium (Plasmodium)</taxon>
    </lineage>
</organism>
<dbReference type="EMBL" id="KQ001681">
    <property type="protein sequence ID" value="KJP87010.1"/>
    <property type="molecule type" value="Genomic_DNA"/>
</dbReference>
<keyword evidence="2" id="KW-0472">Membrane</keyword>
<protein>
    <submittedName>
        <fullName evidence="3">Uncharacterized protein</fullName>
    </submittedName>
</protein>
<dbReference type="Proteomes" id="UP000054561">
    <property type="component" value="Unassembled WGS sequence"/>
</dbReference>
<dbReference type="OMA" id="FFFCMSW"/>
<dbReference type="AlphaFoldDB" id="A0A0D9QIW7"/>
<sequence>MAIRDGEGVAPDEATEGTPEHLPTHMAVTNPFTILFLQRNKGPLYIESLQENLIAEGTLRDAKDIFLFNNYAIWLVKLSHLCFFFLLSVQNTFQFSPSLVFLVFFFGFFIICFCFCMSWYSCFCFISRVTNEELIDEELNPSMLNEIIPQIFFSVCSFLLISVLYLGHLLVYLNVQNDVISVPIESLMIFFFFFFCCVLYGALFKYNNSVGVFLLGANGIATLVLSFYQESSLLLPSLLSTGLYLAHLIRKNKQNKLFYREREGDYVQMLMYTSASAFASLLLKNLSLINYQFLCFLLILSSVRGERERQSVWKP</sequence>
<feature type="transmembrane region" description="Helical" evidence="2">
    <location>
        <begin position="147"/>
        <end position="173"/>
    </location>
</feature>
<keyword evidence="2" id="KW-0812">Transmembrane</keyword>
<evidence type="ECO:0000313" key="3">
    <source>
        <dbReference type="EMBL" id="KJP87010.1"/>
    </source>
</evidence>
<dbReference type="VEuPathDB" id="PlasmoDB:AK88_03292"/>
<dbReference type="RefSeq" id="XP_012336336.1">
    <property type="nucleotide sequence ID" value="XM_012480913.1"/>
</dbReference>
<feature type="transmembrane region" description="Helical" evidence="2">
    <location>
        <begin position="68"/>
        <end position="87"/>
    </location>
</feature>
<reference evidence="3 4" key="1">
    <citation type="submission" date="2014-03" db="EMBL/GenBank/DDBJ databases">
        <title>The Genome Sequence of Plasmodium fragile nilgiri.</title>
        <authorList>
            <consortium name="The Broad Institute Genomics Platform"/>
            <consortium name="The Broad Institute Genome Sequencing Center for Infectious Disease"/>
            <person name="Neafsey D."/>
            <person name="Duraisingh M."/>
            <person name="Young S.K."/>
            <person name="Zeng Q."/>
            <person name="Gargeya S."/>
            <person name="Abouelleil A."/>
            <person name="Alvarado L."/>
            <person name="Chapman S.B."/>
            <person name="Gainer-Dewar J."/>
            <person name="Goldberg J."/>
            <person name="Griggs A."/>
            <person name="Gujja S."/>
            <person name="Hansen M."/>
            <person name="Howarth C."/>
            <person name="Imamovic A."/>
            <person name="Larimer J."/>
            <person name="Pearson M."/>
            <person name="Poon T.W."/>
            <person name="Priest M."/>
            <person name="Roberts A."/>
            <person name="Saif S."/>
            <person name="Shea T."/>
            <person name="Sykes S."/>
            <person name="Wortman J."/>
            <person name="Nusbaum C."/>
            <person name="Birren B."/>
        </authorList>
    </citation>
    <scope>NUCLEOTIDE SEQUENCE [LARGE SCALE GENOMIC DNA]</scope>
    <source>
        <strain evidence="4">nilgiri</strain>
    </source>
</reference>
<feature type="region of interest" description="Disordered" evidence="1">
    <location>
        <begin position="1"/>
        <end position="24"/>
    </location>
</feature>
<evidence type="ECO:0000313" key="4">
    <source>
        <dbReference type="Proteomes" id="UP000054561"/>
    </source>
</evidence>
<feature type="transmembrane region" description="Helical" evidence="2">
    <location>
        <begin position="179"/>
        <end position="203"/>
    </location>
</feature>
<gene>
    <name evidence="3" type="ORF">AK88_03292</name>
</gene>
<dbReference type="GeneID" id="24268606"/>
<dbReference type="OrthoDB" id="371455at2759"/>
<name>A0A0D9QIW7_PLAFR</name>
<evidence type="ECO:0000256" key="2">
    <source>
        <dbReference type="SAM" id="Phobius"/>
    </source>
</evidence>
<evidence type="ECO:0000256" key="1">
    <source>
        <dbReference type="SAM" id="MobiDB-lite"/>
    </source>
</evidence>
<proteinExistence type="predicted"/>